<feature type="region of interest" description="Disordered" evidence="1">
    <location>
        <begin position="106"/>
        <end position="140"/>
    </location>
</feature>
<feature type="compositionally biased region" description="Acidic residues" evidence="1">
    <location>
        <begin position="259"/>
        <end position="273"/>
    </location>
</feature>
<protein>
    <recommendedName>
        <fullName evidence="2">CTLH domain-containing protein</fullName>
    </recommendedName>
</protein>
<dbReference type="STRING" id="34475.A0A4Y9Y8A1"/>
<feature type="non-terminal residue" evidence="3">
    <location>
        <position position="1"/>
    </location>
</feature>
<feature type="region of interest" description="Disordered" evidence="1">
    <location>
        <begin position="898"/>
        <end position="923"/>
    </location>
</feature>
<evidence type="ECO:0000313" key="3">
    <source>
        <dbReference type="EMBL" id="TFY58128.1"/>
    </source>
</evidence>
<dbReference type="InterPro" id="IPR006594">
    <property type="entry name" value="LisH"/>
</dbReference>
<dbReference type="PROSITE" id="PS50897">
    <property type="entry name" value="CTLH"/>
    <property type="match status" value="1"/>
</dbReference>
<reference evidence="3 4" key="1">
    <citation type="submission" date="2019-01" db="EMBL/GenBank/DDBJ databases">
        <title>Genome sequencing of the rare red list fungi Fomitopsis rosea.</title>
        <authorList>
            <person name="Buettner E."/>
            <person name="Kellner H."/>
        </authorList>
    </citation>
    <scope>NUCLEOTIDE SEQUENCE [LARGE SCALE GENOMIC DNA]</scope>
    <source>
        <strain evidence="3 4">DSM 105464</strain>
    </source>
</reference>
<organism evidence="3 4">
    <name type="scientific">Rhodofomes roseus</name>
    <dbReference type="NCBI Taxonomy" id="34475"/>
    <lineage>
        <taxon>Eukaryota</taxon>
        <taxon>Fungi</taxon>
        <taxon>Dikarya</taxon>
        <taxon>Basidiomycota</taxon>
        <taxon>Agaricomycotina</taxon>
        <taxon>Agaricomycetes</taxon>
        <taxon>Polyporales</taxon>
        <taxon>Rhodofomes</taxon>
    </lineage>
</organism>
<dbReference type="EMBL" id="SEKV01000379">
    <property type="protein sequence ID" value="TFY58128.1"/>
    <property type="molecule type" value="Genomic_DNA"/>
</dbReference>
<dbReference type="InterPro" id="IPR006595">
    <property type="entry name" value="CTLH_C"/>
</dbReference>
<dbReference type="Proteomes" id="UP000298390">
    <property type="component" value="Unassembled WGS sequence"/>
</dbReference>
<dbReference type="PROSITE" id="PS50896">
    <property type="entry name" value="LISH"/>
    <property type="match status" value="1"/>
</dbReference>
<dbReference type="PANTHER" id="PTHR33840:SF1">
    <property type="entry name" value="TLE1 PHOSPHOLIPASE DOMAIN-CONTAINING PROTEIN"/>
    <property type="match status" value="1"/>
</dbReference>
<gene>
    <name evidence="3" type="ORF">EVJ58_g6602</name>
</gene>
<evidence type="ECO:0000256" key="1">
    <source>
        <dbReference type="SAM" id="MobiDB-lite"/>
    </source>
</evidence>
<proteinExistence type="predicted"/>
<sequence>PSVGMRHTTESVRANFGQVPFRFAIADHVRNQRDAVWGEIMRVPSQLPDAGKDHESDAEAKELKARMESAAEEETRATLRKLVMDYLAHHGFARTATAFRDQCAKDEGMSTSTSDASTRELAESAMDTDEGPQAGPSSIVHRYGSESTLSVEGSDEIDIADVETRDLQTRLSILQAVRGGDIDRALDELKAYYPQALSAQDGLLLFRLRCRKFVELVLKAGAALRKVKEVEKELGEKDADADGLPPPPPPAVGGMPDDTALDGEGAMEVDDPSPEALPTSTVRDLSTGALLSAPAAAPVAPHYATHRLRTFGLVAYEDPENAGGEVAALAGQDARVQLAGEVNQAILRVYLLLSHGFVLTDSVLVQNPKGARCILPSRHSSVKRGLPYCIAAGSKVICYRSESIYIHAWRHNTFGITGSLIKWTASIGPIDVGFNGRIEPFNSISSGLSSTPIHAIIEVKHLESSMKRIIVACDGTNQSASRGDMSVSTNVNRFTHALLNDPKKAGVEQIVFYQSGIGTADLGVTVLNTGKLVQGAIGEGIEHNIADGYNFVMNNFLPGDELFIFGFSRGAFTARVLANLIARLGIFSKSYSWAFKPAFKAYVEGPEKFAEYLEQLAVNVERDQKWWKSENGEYVPRVYKATIKVVGCWDTVASLGIPWSPLSNAGGTSGDYKYYDGSLVGGIEHAFHALALDECRGPFTPTMWYLPDNEEVAKTIDLRQCWFPGVHTNVGGGYPDQALANLTLAWMVDLCRPFLDIDGRYVDMCVKLDHMPWQIRSKHREAHPDGFDRAYQGWARGRQYDSYKKGQTWTWKYRAPGAYGKPVGRTRETVHASVRERWETKPAGKEWRPPALTGFEPRQRADGRWEWVKDAGGGKQTAIEEESFETKPEGSFEWLLRHASVTPEPQKADDKPASESGSSCIVM</sequence>
<comment type="caution">
    <text evidence="3">The sequence shown here is derived from an EMBL/GenBank/DDBJ whole genome shotgun (WGS) entry which is preliminary data.</text>
</comment>
<evidence type="ECO:0000259" key="2">
    <source>
        <dbReference type="PROSITE" id="PS50897"/>
    </source>
</evidence>
<dbReference type="PANTHER" id="PTHR33840">
    <property type="match status" value="1"/>
</dbReference>
<evidence type="ECO:0000313" key="4">
    <source>
        <dbReference type="Proteomes" id="UP000298390"/>
    </source>
</evidence>
<dbReference type="InterPro" id="IPR018712">
    <property type="entry name" value="Tle1-like_cat"/>
</dbReference>
<accession>A0A4Y9Y8A1</accession>
<name>A0A4Y9Y8A1_9APHY</name>
<dbReference type="AlphaFoldDB" id="A0A4Y9Y8A1"/>
<feature type="region of interest" description="Disordered" evidence="1">
    <location>
        <begin position="234"/>
        <end position="280"/>
    </location>
</feature>
<dbReference type="Pfam" id="PF09994">
    <property type="entry name" value="T6SS_Tle1-like_cat"/>
    <property type="match status" value="1"/>
</dbReference>
<feature type="domain" description="CTLH" evidence="2">
    <location>
        <begin position="166"/>
        <end position="225"/>
    </location>
</feature>
<dbReference type="SMART" id="SM00668">
    <property type="entry name" value="CTLH"/>
    <property type="match status" value="1"/>
</dbReference>